<dbReference type="EMBL" id="JADQUG010000060">
    <property type="protein sequence ID" value="MBG9355102.1"/>
    <property type="molecule type" value="Genomic_DNA"/>
</dbReference>
<dbReference type="Proteomes" id="UP000615580">
    <property type="component" value="Unassembled WGS sequence"/>
</dbReference>
<evidence type="ECO:0000313" key="2">
    <source>
        <dbReference type="EMBL" id="MBG9355102.1"/>
    </source>
</evidence>
<evidence type="ECO:0000313" key="3">
    <source>
        <dbReference type="Proteomes" id="UP000615580"/>
    </source>
</evidence>
<dbReference type="GeneID" id="97330687"/>
<organism evidence="2 3">
    <name type="scientific">Corynebacterium belfantii</name>
    <dbReference type="NCBI Taxonomy" id="2014537"/>
    <lineage>
        <taxon>Bacteria</taxon>
        <taxon>Bacillati</taxon>
        <taxon>Actinomycetota</taxon>
        <taxon>Actinomycetes</taxon>
        <taxon>Mycobacteriales</taxon>
        <taxon>Corynebacteriaceae</taxon>
        <taxon>Corynebacterium</taxon>
    </lineage>
</organism>
<dbReference type="RefSeq" id="WP_088267487.1">
    <property type="nucleotide sequence ID" value="NZ_CANNXG010000076.1"/>
</dbReference>
<keyword evidence="3" id="KW-1185">Reference proteome</keyword>
<accession>A0ABS0LES4</accession>
<keyword evidence="1" id="KW-0732">Signal</keyword>
<protein>
    <submittedName>
        <fullName evidence="2">Uncharacterized protein</fullName>
    </submittedName>
</protein>
<comment type="caution">
    <text evidence="2">The sequence shown here is derived from an EMBL/GenBank/DDBJ whole genome shotgun (WGS) entry which is preliminary data.</text>
</comment>
<sequence length="103" mass="11539">MHIRKVGVTIAGTTMLAGSLATVGSAQATTFSPERHDHAWCMQEFGKDQSHMCDYYNWIVDTAYELRSAGRFEEAEAYHAQAKATLQALFSQRQLTKLSNILK</sequence>
<reference evidence="2 3" key="1">
    <citation type="journal article" date="2020" name="J. Clin. Microbiol.">
        <title>Assessing the Genetic Diversity of Austrian Corynebacterium diphtheriae Clinical Isolates, 2011-2019.</title>
        <authorList>
            <person name="Schaeffer J."/>
            <person name="Huhulescu S."/>
            <person name="Stoeger A."/>
            <person name="Allerberger F."/>
            <person name="Ruppitsch W."/>
        </authorList>
    </citation>
    <scope>NUCLEOTIDE SEQUENCE [LARGE SCALE GENOMIC DNA]</scope>
    <source>
        <strain evidence="2 3">04-17</strain>
    </source>
</reference>
<gene>
    <name evidence="2" type="ORF">I4J41_11150</name>
</gene>
<proteinExistence type="predicted"/>
<name>A0ABS0LES4_9CORY</name>
<feature type="signal peptide" evidence="1">
    <location>
        <begin position="1"/>
        <end position="28"/>
    </location>
</feature>
<feature type="chain" id="PRO_5047485802" evidence="1">
    <location>
        <begin position="29"/>
        <end position="103"/>
    </location>
</feature>
<evidence type="ECO:0000256" key="1">
    <source>
        <dbReference type="SAM" id="SignalP"/>
    </source>
</evidence>